<dbReference type="Pfam" id="PF02515">
    <property type="entry name" value="CoA_transf_3"/>
    <property type="match status" value="1"/>
</dbReference>
<name>A0A923LIH8_9FIRM</name>
<accession>A0A923LIH8</accession>
<evidence type="ECO:0000313" key="3">
    <source>
        <dbReference type="Proteomes" id="UP000652477"/>
    </source>
</evidence>
<dbReference type="InterPro" id="IPR050483">
    <property type="entry name" value="CoA-transferase_III_domain"/>
</dbReference>
<dbReference type="GO" id="GO:0008410">
    <property type="term" value="F:CoA-transferase activity"/>
    <property type="evidence" value="ECO:0007669"/>
    <property type="project" value="TreeGrafter"/>
</dbReference>
<protein>
    <submittedName>
        <fullName evidence="2">CoA transferase</fullName>
    </submittedName>
</protein>
<dbReference type="PANTHER" id="PTHR48207">
    <property type="entry name" value="SUCCINATE--HYDROXYMETHYLGLUTARATE COA-TRANSFERASE"/>
    <property type="match status" value="1"/>
</dbReference>
<dbReference type="Gene3D" id="3.40.50.10540">
    <property type="entry name" value="Crotonobetainyl-coa:carnitine coa-transferase, domain 1"/>
    <property type="match status" value="1"/>
</dbReference>
<evidence type="ECO:0000313" key="2">
    <source>
        <dbReference type="EMBL" id="MBC5689428.1"/>
    </source>
</evidence>
<dbReference type="InterPro" id="IPR003673">
    <property type="entry name" value="CoA-Trfase_fam_III"/>
</dbReference>
<dbReference type="InterPro" id="IPR044855">
    <property type="entry name" value="CoA-Trfase_III_dom3_sf"/>
</dbReference>
<dbReference type="Gene3D" id="3.30.1540.10">
    <property type="entry name" value="formyl-coa transferase, domain 3"/>
    <property type="match status" value="1"/>
</dbReference>
<dbReference type="EMBL" id="JACOPF010000002">
    <property type="protein sequence ID" value="MBC5689428.1"/>
    <property type="molecule type" value="Genomic_DNA"/>
</dbReference>
<proteinExistence type="predicted"/>
<evidence type="ECO:0000256" key="1">
    <source>
        <dbReference type="ARBA" id="ARBA00022679"/>
    </source>
</evidence>
<organism evidence="2 3">
    <name type="scientific">Mediterraneibacter hominis</name>
    <dbReference type="NCBI Taxonomy" id="2763054"/>
    <lineage>
        <taxon>Bacteria</taxon>
        <taxon>Bacillati</taxon>
        <taxon>Bacillota</taxon>
        <taxon>Clostridia</taxon>
        <taxon>Lachnospirales</taxon>
        <taxon>Lachnospiraceae</taxon>
        <taxon>Mediterraneibacter</taxon>
    </lineage>
</organism>
<comment type="caution">
    <text evidence="2">The sequence shown here is derived from an EMBL/GenBank/DDBJ whole genome shotgun (WGS) entry which is preliminary data.</text>
</comment>
<dbReference type="PANTHER" id="PTHR48207:SF4">
    <property type="entry name" value="BLL6097 PROTEIN"/>
    <property type="match status" value="1"/>
</dbReference>
<dbReference type="InterPro" id="IPR023606">
    <property type="entry name" value="CoA-Trfase_III_dom_1_sf"/>
</dbReference>
<keyword evidence="3" id="KW-1185">Reference proteome</keyword>
<keyword evidence="1 2" id="KW-0808">Transferase</keyword>
<dbReference type="RefSeq" id="WP_186876097.1">
    <property type="nucleotide sequence ID" value="NZ_JACOPF010000002.1"/>
</dbReference>
<dbReference type="SUPFAM" id="SSF89796">
    <property type="entry name" value="CoA-transferase family III (CaiB/BaiF)"/>
    <property type="match status" value="1"/>
</dbReference>
<dbReference type="AlphaFoldDB" id="A0A923LIH8"/>
<sequence length="386" mass="43081">MKPLEGILVLDFSQYLAGPSCSLRLADMGARVIKIERPGGGDNCRKMSLKNLVIDENSVLFHTINRNKESFCANIKDPKDLEIVKKLIARADVLIENFRPGVMKKNQLDYESVKKINPRLVYGTITGYGAEGPWVRKPGQDLLVQSMSGLTWLNGNGQNPPTPFSLSVVDSYAGVHLAEGILAALFGRYKTGEGALVETSLIESAIDMQFEGITTYLNNGGKLPVRANYNNAHAYLGAPYGVYKTKDGYIALSKGSLKALAGYLDIPELAQFNDYEDTFQKRDEIKLLIGDRLVTDTTAHWLEILEKEDYWCSDVYTWETLLNTEGFQALRFLQDLDVGDGRTIHTLRCPIKVDGEAYYSSKTAPDLGEDTDRIKQEFELEKEEQA</sequence>
<gene>
    <name evidence="2" type="ORF">H8S37_10915</name>
</gene>
<reference evidence="2" key="1">
    <citation type="submission" date="2020-08" db="EMBL/GenBank/DDBJ databases">
        <title>Genome public.</title>
        <authorList>
            <person name="Liu C."/>
            <person name="Sun Q."/>
        </authorList>
    </citation>
    <scope>NUCLEOTIDE SEQUENCE</scope>
    <source>
        <strain evidence="2">NSJ-55</strain>
    </source>
</reference>
<dbReference type="Proteomes" id="UP000652477">
    <property type="component" value="Unassembled WGS sequence"/>
</dbReference>